<dbReference type="RefSeq" id="WP_204464904.1">
    <property type="nucleotide sequence ID" value="NZ_JAFBCV010000002.1"/>
</dbReference>
<feature type="transmembrane region" description="Helical" evidence="1">
    <location>
        <begin position="66"/>
        <end position="86"/>
    </location>
</feature>
<feature type="transmembrane region" description="Helical" evidence="1">
    <location>
        <begin position="98"/>
        <end position="117"/>
    </location>
</feature>
<keyword evidence="1" id="KW-0472">Membrane</keyword>
<dbReference type="EMBL" id="JAFBCV010000002">
    <property type="protein sequence ID" value="MBM7837823.1"/>
    <property type="molecule type" value="Genomic_DNA"/>
</dbReference>
<keyword evidence="1" id="KW-1133">Transmembrane helix</keyword>
<dbReference type="InterPro" id="IPR020509">
    <property type="entry name" value="Uncharacterised_YnzE"/>
</dbReference>
<sequence>MFFLIWGFLVWLGATAIFRFSGHLFFSNENLFTLGASYLLVIPLVLAITLPLYYFKNVTGEKRLKAAVFIALPGMILDVLVLLYFSQIFVNLSAEMDQYFASWLLLAYSTILITGIFSKQKKK</sequence>
<name>A0ABS2SQP2_9BACI</name>
<keyword evidence="1" id="KW-0812">Transmembrane</keyword>
<evidence type="ECO:0000313" key="3">
    <source>
        <dbReference type="Proteomes" id="UP001179280"/>
    </source>
</evidence>
<keyword evidence="3" id="KW-1185">Reference proteome</keyword>
<dbReference type="Proteomes" id="UP001179280">
    <property type="component" value="Unassembled WGS sequence"/>
</dbReference>
<organism evidence="2 3">
    <name type="scientific">Shouchella xiaoxiensis</name>
    <dbReference type="NCBI Taxonomy" id="766895"/>
    <lineage>
        <taxon>Bacteria</taxon>
        <taxon>Bacillati</taxon>
        <taxon>Bacillota</taxon>
        <taxon>Bacilli</taxon>
        <taxon>Bacillales</taxon>
        <taxon>Bacillaceae</taxon>
        <taxon>Shouchella</taxon>
    </lineage>
</organism>
<feature type="transmembrane region" description="Helical" evidence="1">
    <location>
        <begin position="32"/>
        <end position="54"/>
    </location>
</feature>
<comment type="caution">
    <text evidence="2">The sequence shown here is derived from an EMBL/GenBank/DDBJ whole genome shotgun (WGS) entry which is preliminary data.</text>
</comment>
<proteinExistence type="predicted"/>
<evidence type="ECO:0000256" key="1">
    <source>
        <dbReference type="SAM" id="Phobius"/>
    </source>
</evidence>
<gene>
    <name evidence="2" type="ORF">JOC54_001054</name>
</gene>
<accession>A0ABS2SQP2</accession>
<protein>
    <submittedName>
        <fullName evidence="2">RsiW-degrading membrane proteinase PrsW (M82 family)</fullName>
    </submittedName>
</protein>
<evidence type="ECO:0000313" key="2">
    <source>
        <dbReference type="EMBL" id="MBM7837823.1"/>
    </source>
</evidence>
<reference evidence="2" key="1">
    <citation type="submission" date="2021-01" db="EMBL/GenBank/DDBJ databases">
        <title>Genomic Encyclopedia of Type Strains, Phase IV (KMG-IV): sequencing the most valuable type-strain genomes for metagenomic binning, comparative biology and taxonomic classification.</title>
        <authorList>
            <person name="Goeker M."/>
        </authorList>
    </citation>
    <scope>NUCLEOTIDE SEQUENCE</scope>
    <source>
        <strain evidence="2">DSM 21943</strain>
    </source>
</reference>
<dbReference type="Pfam" id="PF17329">
    <property type="entry name" value="DUF5367"/>
    <property type="match status" value="1"/>
</dbReference>